<dbReference type="EMBL" id="SDHZ01000001">
    <property type="protein sequence ID" value="RXK86192.1"/>
    <property type="molecule type" value="Genomic_DNA"/>
</dbReference>
<organism evidence="1 2">
    <name type="scientific">Filimonas effusa</name>
    <dbReference type="NCBI Taxonomy" id="2508721"/>
    <lineage>
        <taxon>Bacteria</taxon>
        <taxon>Pseudomonadati</taxon>
        <taxon>Bacteroidota</taxon>
        <taxon>Chitinophagia</taxon>
        <taxon>Chitinophagales</taxon>
        <taxon>Chitinophagaceae</taxon>
        <taxon>Filimonas</taxon>
    </lineage>
</organism>
<keyword evidence="2" id="KW-1185">Reference proteome</keyword>
<dbReference type="Proteomes" id="UP000290545">
    <property type="component" value="Unassembled WGS sequence"/>
</dbReference>
<reference evidence="1 2" key="1">
    <citation type="submission" date="2019-01" db="EMBL/GenBank/DDBJ databases">
        <title>Filimonas sp. strain TTM-71.</title>
        <authorList>
            <person name="Chen W.-M."/>
        </authorList>
    </citation>
    <scope>NUCLEOTIDE SEQUENCE [LARGE SCALE GENOMIC DNA]</scope>
    <source>
        <strain evidence="1 2">TTM-71</strain>
    </source>
</reference>
<dbReference type="AlphaFoldDB" id="A0A4Q1D9Y6"/>
<dbReference type="RefSeq" id="WP_129001942.1">
    <property type="nucleotide sequence ID" value="NZ_SDHZ01000001.1"/>
</dbReference>
<evidence type="ECO:0000313" key="1">
    <source>
        <dbReference type="EMBL" id="RXK86192.1"/>
    </source>
</evidence>
<evidence type="ECO:0000313" key="2">
    <source>
        <dbReference type="Proteomes" id="UP000290545"/>
    </source>
</evidence>
<accession>A0A4Q1D9Y6</accession>
<comment type="caution">
    <text evidence="1">The sequence shown here is derived from an EMBL/GenBank/DDBJ whole genome shotgun (WGS) entry which is preliminary data.</text>
</comment>
<sequence length="88" mass="10240">MKQQEPGYTRRITIQLRPEEFEKLDAKRKKSTHQSRSDFARNILLSKPVTMKYRNQSADEVLSALLKIKAAIAPEENRRNPYPSHSNS</sequence>
<protein>
    <submittedName>
        <fullName evidence="1">Uncharacterized protein</fullName>
    </submittedName>
</protein>
<dbReference type="OrthoDB" id="950459at2"/>
<gene>
    <name evidence="1" type="ORF">ESB13_05125</name>
</gene>
<name>A0A4Q1D9Y6_9BACT</name>
<proteinExistence type="predicted"/>